<dbReference type="InterPro" id="IPR037523">
    <property type="entry name" value="VOC_core"/>
</dbReference>
<dbReference type="Gene3D" id="3.30.720.120">
    <property type="match status" value="1"/>
</dbReference>
<name>A0A7W6JED8_9CAUL</name>
<dbReference type="Pfam" id="PF00903">
    <property type="entry name" value="Glyoxalase"/>
    <property type="match status" value="1"/>
</dbReference>
<comment type="caution">
    <text evidence="2">The sequence shown here is derived from an EMBL/GenBank/DDBJ whole genome shotgun (WGS) entry which is preliminary data.</text>
</comment>
<evidence type="ECO:0000313" key="2">
    <source>
        <dbReference type="EMBL" id="MBB4082587.1"/>
    </source>
</evidence>
<evidence type="ECO:0000259" key="1">
    <source>
        <dbReference type="PROSITE" id="PS51819"/>
    </source>
</evidence>
<accession>A0A7W6JED8</accession>
<dbReference type="Proteomes" id="UP000529946">
    <property type="component" value="Unassembled WGS sequence"/>
</dbReference>
<reference evidence="2 3" key="1">
    <citation type="submission" date="2020-08" db="EMBL/GenBank/DDBJ databases">
        <title>Genomic Encyclopedia of Type Strains, Phase IV (KMG-IV): sequencing the most valuable type-strain genomes for metagenomic binning, comparative biology and taxonomic classification.</title>
        <authorList>
            <person name="Goeker M."/>
        </authorList>
    </citation>
    <scope>NUCLEOTIDE SEQUENCE [LARGE SCALE GENOMIC DNA]</scope>
    <source>
        <strain evidence="2 3">DSM 23960</strain>
    </source>
</reference>
<dbReference type="SUPFAM" id="SSF54593">
    <property type="entry name" value="Glyoxalase/Bleomycin resistance protein/Dihydroxybiphenyl dioxygenase"/>
    <property type="match status" value="1"/>
</dbReference>
<protein>
    <submittedName>
        <fullName evidence="2">PhnB protein</fullName>
    </submittedName>
</protein>
<dbReference type="Gene3D" id="3.30.720.110">
    <property type="match status" value="1"/>
</dbReference>
<dbReference type="CDD" id="cd07246">
    <property type="entry name" value="VOC_like"/>
    <property type="match status" value="1"/>
</dbReference>
<dbReference type="InterPro" id="IPR004360">
    <property type="entry name" value="Glyas_Fos-R_dOase_dom"/>
</dbReference>
<organism evidence="2 3">
    <name type="scientific">Brevundimonas lenta</name>
    <dbReference type="NCBI Taxonomy" id="424796"/>
    <lineage>
        <taxon>Bacteria</taxon>
        <taxon>Pseudomonadati</taxon>
        <taxon>Pseudomonadota</taxon>
        <taxon>Alphaproteobacteria</taxon>
        <taxon>Caulobacterales</taxon>
        <taxon>Caulobacteraceae</taxon>
        <taxon>Brevundimonas</taxon>
    </lineage>
</organism>
<dbReference type="EMBL" id="JACIDM010000001">
    <property type="protein sequence ID" value="MBB4082587.1"/>
    <property type="molecule type" value="Genomic_DNA"/>
</dbReference>
<dbReference type="PROSITE" id="PS51819">
    <property type="entry name" value="VOC"/>
    <property type="match status" value="1"/>
</dbReference>
<feature type="domain" description="VOC" evidence="1">
    <location>
        <begin position="5"/>
        <end position="135"/>
    </location>
</feature>
<dbReference type="PANTHER" id="PTHR34109:SF1">
    <property type="entry name" value="VOC DOMAIN-CONTAINING PROTEIN"/>
    <property type="match status" value="1"/>
</dbReference>
<proteinExistence type="predicted"/>
<dbReference type="RefSeq" id="WP_183203650.1">
    <property type="nucleotide sequence ID" value="NZ_BAAAER010000001.1"/>
</dbReference>
<sequence length="140" mass="15070">MTYVPPDPPVVPYLVVDRGHEALAWYLRAFGATEKVSYDMDDGRLGHAMLELANGGMIYLADEFPEMQAVVATDAPGRLGGTTVTIALAVDDVDAWIGRAANEGATVIRPPADEFYGRHGKLRDPYGHVWSITGPKAEAG</sequence>
<keyword evidence="3" id="KW-1185">Reference proteome</keyword>
<evidence type="ECO:0000313" key="3">
    <source>
        <dbReference type="Proteomes" id="UP000529946"/>
    </source>
</evidence>
<dbReference type="AlphaFoldDB" id="A0A7W6JED8"/>
<dbReference type="PANTHER" id="PTHR34109">
    <property type="entry name" value="BNAUNNG04460D PROTEIN-RELATED"/>
    <property type="match status" value="1"/>
</dbReference>
<gene>
    <name evidence="2" type="ORF">GGR12_001426</name>
</gene>
<dbReference type="InterPro" id="IPR029068">
    <property type="entry name" value="Glyas_Bleomycin-R_OHBP_Dase"/>
</dbReference>